<comment type="caution">
    <text evidence="2">The sequence shown here is derived from an EMBL/GenBank/DDBJ whole genome shotgun (WGS) entry which is preliminary data.</text>
</comment>
<dbReference type="EMBL" id="JAKZBV010000001">
    <property type="protein sequence ID" value="MCH6469351.1"/>
    <property type="molecule type" value="Genomic_DNA"/>
</dbReference>
<feature type="transmembrane region" description="Helical" evidence="1">
    <location>
        <begin position="19"/>
        <end position="41"/>
    </location>
</feature>
<keyword evidence="1" id="KW-0472">Membrane</keyword>
<proteinExistence type="predicted"/>
<gene>
    <name evidence="2" type="ORF">L0M17_04995</name>
</gene>
<accession>A0ABS9TY43</accession>
<reference evidence="2 3" key="1">
    <citation type="submission" date="2022-03" db="EMBL/GenBank/DDBJ databases">
        <title>Sinomonas sp. isolated from a soil.</title>
        <authorList>
            <person name="Han J."/>
            <person name="Kim D.-U."/>
        </authorList>
    </citation>
    <scope>NUCLEOTIDE SEQUENCE [LARGE SCALE GENOMIC DNA]</scope>
    <source>
        <strain evidence="2 3">5-5</strain>
    </source>
</reference>
<keyword evidence="1" id="KW-1133">Transmembrane helix</keyword>
<organism evidence="2 3">
    <name type="scientific">Sinomonas terrae</name>
    <dbReference type="NCBI Taxonomy" id="2908838"/>
    <lineage>
        <taxon>Bacteria</taxon>
        <taxon>Bacillati</taxon>
        <taxon>Actinomycetota</taxon>
        <taxon>Actinomycetes</taxon>
        <taxon>Micrococcales</taxon>
        <taxon>Micrococcaceae</taxon>
        <taxon>Sinomonas</taxon>
    </lineage>
</organism>
<dbReference type="Proteomes" id="UP001202922">
    <property type="component" value="Unassembled WGS sequence"/>
</dbReference>
<keyword evidence="3" id="KW-1185">Reference proteome</keyword>
<dbReference type="RefSeq" id="WP_241052229.1">
    <property type="nucleotide sequence ID" value="NZ_JAKZBV010000001.1"/>
</dbReference>
<evidence type="ECO:0000313" key="3">
    <source>
        <dbReference type="Proteomes" id="UP001202922"/>
    </source>
</evidence>
<evidence type="ECO:0000256" key="1">
    <source>
        <dbReference type="SAM" id="Phobius"/>
    </source>
</evidence>
<protein>
    <submittedName>
        <fullName evidence="2">Flp family type IVb pilin</fullName>
    </submittedName>
</protein>
<sequence>MPEPVYPDQCDRGATATEYAILCGFIAMVILAGVMLFGASLSDYYNHLVDLLRTGLHLP</sequence>
<keyword evidence="1" id="KW-0812">Transmembrane</keyword>
<name>A0ABS9TY43_9MICC</name>
<evidence type="ECO:0000313" key="2">
    <source>
        <dbReference type="EMBL" id="MCH6469351.1"/>
    </source>
</evidence>